<dbReference type="STRING" id="744872.Spica_1821"/>
<dbReference type="RefSeq" id="WP_013969250.1">
    <property type="nucleotide sequence ID" value="NC_015732.1"/>
</dbReference>
<dbReference type="InterPro" id="IPR036079">
    <property type="entry name" value="ATPase_csu/dsu_sf"/>
</dbReference>
<evidence type="ECO:0000313" key="5">
    <source>
        <dbReference type="Proteomes" id="UP000000503"/>
    </source>
</evidence>
<reference evidence="5" key="1">
    <citation type="journal article" date="2013" name="Stand. Genomic Sci.">
        <title>Genome sequence of the thermophilic fresh-water bacterium Spirochaeta caldaria type strain (H1(T)), reclassification of Spirochaeta caldaria, Spirochaeta stenostrepta, and Spirochaeta zuelzerae in the genus Treponema as Treponema caldaria comb. nov., Treponema stenostrepta comb. nov., and Treponema zuelzerae comb. nov., and emendation of the genus Treponema.</title>
        <authorList>
            <person name="Abt B."/>
            <person name="Goker M."/>
            <person name="Scheuner C."/>
            <person name="Han C."/>
            <person name="Lu M."/>
            <person name="Misra M."/>
            <person name="Lapidus A."/>
            <person name="Nolan M."/>
            <person name="Lucas S."/>
            <person name="Hammon N."/>
            <person name="Deshpande S."/>
            <person name="Cheng J.F."/>
            <person name="Tapia R."/>
            <person name="Goodwin L.A."/>
            <person name="Pitluck S."/>
            <person name="Liolios K."/>
            <person name="Pagani I."/>
            <person name="Ivanova N."/>
            <person name="Mavromatis K."/>
            <person name="Mikhailova N."/>
            <person name="Huntemann M."/>
            <person name="Pati A."/>
            <person name="Chen A."/>
            <person name="Palaniappan K."/>
            <person name="Land M."/>
            <person name="Hauser L."/>
            <person name="Jeffries C.D."/>
            <person name="Rohde M."/>
            <person name="Spring S."/>
            <person name="Gronow S."/>
            <person name="Detter J.C."/>
            <person name="Bristow J."/>
            <person name="Eisen J.A."/>
            <person name="Markowitz V."/>
            <person name="Hugenholtz P."/>
            <person name="Kyrpides N.C."/>
            <person name="Woyke T."/>
            <person name="Klenk H.P."/>
        </authorList>
    </citation>
    <scope>NUCLEOTIDE SEQUENCE</scope>
    <source>
        <strain evidence="5">ATCC 51460 / DSM 7334 / H1</strain>
    </source>
</reference>
<evidence type="ECO:0000256" key="1">
    <source>
        <dbReference type="ARBA" id="ARBA00006709"/>
    </source>
</evidence>
<dbReference type="InterPro" id="IPR044911">
    <property type="entry name" value="V-type_ATPase_csu/dsu_dom_3"/>
</dbReference>
<dbReference type="Gene3D" id="1.10.132.50">
    <property type="entry name" value="ATP synthase (C/AC39) subunit, domain 3"/>
    <property type="match status" value="1"/>
</dbReference>
<dbReference type="Proteomes" id="UP000000503">
    <property type="component" value="Chromosome"/>
</dbReference>
<organism evidence="4 5">
    <name type="scientific">Gracilinema caldarium (strain ATCC 51460 / DSM 7334 / H1)</name>
    <name type="common">Treponema caldarium</name>
    <dbReference type="NCBI Taxonomy" id="744872"/>
    <lineage>
        <taxon>Bacteria</taxon>
        <taxon>Pseudomonadati</taxon>
        <taxon>Spirochaetota</taxon>
        <taxon>Spirochaetia</taxon>
        <taxon>Spirochaetales</taxon>
        <taxon>Breznakiellaceae</taxon>
        <taxon>Gracilinema</taxon>
    </lineage>
</organism>
<dbReference type="eggNOG" id="COG1527">
    <property type="taxonomic scope" value="Bacteria"/>
</dbReference>
<evidence type="ECO:0000256" key="2">
    <source>
        <dbReference type="ARBA" id="ARBA00022448"/>
    </source>
</evidence>
<comment type="similarity">
    <text evidence="1">Belongs to the V-ATPase V0D/AC39 subunit family.</text>
</comment>
<dbReference type="KEGG" id="scd:Spica_1821"/>
<dbReference type="InterPro" id="IPR002843">
    <property type="entry name" value="ATPase_V0-cplx_csu/dsu"/>
</dbReference>
<dbReference type="SUPFAM" id="SSF103486">
    <property type="entry name" value="V-type ATP synthase subunit C"/>
    <property type="match status" value="1"/>
</dbReference>
<protein>
    <submittedName>
        <fullName evidence="4">Uncharacterized protein</fullName>
    </submittedName>
</protein>
<keyword evidence="5" id="KW-1185">Reference proteome</keyword>
<keyword evidence="2" id="KW-0813">Transport</keyword>
<dbReference type="InterPro" id="IPR050873">
    <property type="entry name" value="V-ATPase_V0D/AC39_subunit"/>
</dbReference>
<dbReference type="GO" id="GO:0046961">
    <property type="term" value="F:proton-transporting ATPase activity, rotational mechanism"/>
    <property type="evidence" value="ECO:0007669"/>
    <property type="project" value="InterPro"/>
</dbReference>
<evidence type="ECO:0000256" key="3">
    <source>
        <dbReference type="ARBA" id="ARBA00023065"/>
    </source>
</evidence>
<dbReference type="EMBL" id="CP002868">
    <property type="protein sequence ID" value="AEJ19959.1"/>
    <property type="molecule type" value="Genomic_DNA"/>
</dbReference>
<accession>F8F3L5</accession>
<dbReference type="OrthoDB" id="363307at2"/>
<proteinExistence type="inferred from homology"/>
<dbReference type="Pfam" id="PF01992">
    <property type="entry name" value="vATP-synt_AC39"/>
    <property type="match status" value="1"/>
</dbReference>
<dbReference type="Gene3D" id="1.20.1690.10">
    <property type="entry name" value="V-type ATP synthase subunit C domain"/>
    <property type="match status" value="2"/>
</dbReference>
<dbReference type="PANTHER" id="PTHR38682:SF1">
    <property type="entry name" value="V-TYPE ATP SYNTHASE SUBUNIT C"/>
    <property type="match status" value="1"/>
</dbReference>
<dbReference type="PANTHER" id="PTHR38682">
    <property type="entry name" value="V-TYPE ATP SYNTHASE SUBUNIT C"/>
    <property type="match status" value="1"/>
</dbReference>
<sequence>MKTTAERAYIYAKACGIIGSSFVGPRVRRLQDINRLSDLDRLLFPDTYEELPERELLVRIEQKIIARTIHQINSLVNTQQHIPEFITLLIRSYEYADLKLLISALLDKESSPPSHTDLGRFTTVRFNAYPELQAMLSGTDFEWILAQVPTNQSENIRLHAELDKRYYSKLWEALRHTADPSLHYIKEIIAEEIQLKNVLWALRLKHYYQFDTADIKDFLLTIYDGKRSMVKTALSSIDKPVDQYASWSSFEYAALLNPEEPGTFWHLDIPYVQRKAALYLYKKARIFFRRSPFSLNTTACFIKLKQFEEDLLISLAEGISLGLSGREVLTMLEVLP</sequence>
<evidence type="ECO:0000313" key="4">
    <source>
        <dbReference type="EMBL" id="AEJ19959.1"/>
    </source>
</evidence>
<keyword evidence="3" id="KW-0406">Ion transport</keyword>
<dbReference type="AlphaFoldDB" id="F8F3L5"/>
<name>F8F3L5_GRAC1</name>
<gene>
    <name evidence="4" type="ordered locus">Spica_1821</name>
</gene>
<dbReference type="InterPro" id="IPR035067">
    <property type="entry name" value="V-type_ATPase_csu/dsu"/>
</dbReference>
<dbReference type="HOGENOM" id="CLU_823713_0_0_12"/>